<protein>
    <recommendedName>
        <fullName evidence="2">Polymerase/histidinol phosphatase N-terminal domain-containing protein</fullName>
    </recommendedName>
</protein>
<dbReference type="InterPro" id="IPR004013">
    <property type="entry name" value="PHP_dom"/>
</dbReference>
<dbReference type="Pfam" id="PF02811">
    <property type="entry name" value="PHP"/>
    <property type="match status" value="1"/>
</dbReference>
<dbReference type="Proteomes" id="UP000192939">
    <property type="component" value="Unassembled WGS sequence"/>
</dbReference>
<keyword evidence="4" id="KW-1185">Reference proteome</keyword>
<sequence>MEPHMEDECYDLHSHTQASDGMNKPAENVRLAKEKGLTGLAITDHDTVAGIEEALLAGKELGVDVVPGIEISTRAGGKDIHVLGYFLDYEDEQLQERLARLRSVREERNHLIIAKLQQLGVEITMEEVQAGLDRPLRPGESLGRPHIADALVRKGYVSDMREAFDRYLAEGKPGYASLPRIAPEEAIMWIHEAGGAAVLAHPGLYGDDELVRSILEHGKPDGIEVYHSDHGPEEESRYTAMAEQYGLIVTGGSDYHGVRQGVVFHGDLGGRTAPPGTVERLKQAAEAVRRAGKNLEN</sequence>
<dbReference type="Gene3D" id="3.20.20.140">
    <property type="entry name" value="Metal-dependent hydrolases"/>
    <property type="match status" value="1"/>
</dbReference>
<name>A0ABY1LV77_9BACL</name>
<evidence type="ECO:0000256" key="1">
    <source>
        <dbReference type="SAM" id="MobiDB-lite"/>
    </source>
</evidence>
<dbReference type="PANTHER" id="PTHR42924:SF3">
    <property type="entry name" value="POLYMERASE_HISTIDINOL PHOSPHATASE N-TERMINAL DOMAIN-CONTAINING PROTEIN"/>
    <property type="match status" value="1"/>
</dbReference>
<dbReference type="SUPFAM" id="SSF89550">
    <property type="entry name" value="PHP domain-like"/>
    <property type="match status" value="1"/>
</dbReference>
<dbReference type="EMBL" id="FXAE01000009">
    <property type="protein sequence ID" value="SMF11156.1"/>
    <property type="molecule type" value="Genomic_DNA"/>
</dbReference>
<organism evidence="3 4">
    <name type="scientific">Paenibacillus barengoltzii J12</name>
    <dbReference type="NCBI Taxonomy" id="935846"/>
    <lineage>
        <taxon>Bacteria</taxon>
        <taxon>Bacillati</taxon>
        <taxon>Bacillota</taxon>
        <taxon>Bacilli</taxon>
        <taxon>Bacillales</taxon>
        <taxon>Paenibacillaceae</taxon>
        <taxon>Paenibacillus</taxon>
    </lineage>
</organism>
<evidence type="ECO:0000313" key="3">
    <source>
        <dbReference type="EMBL" id="SMF11156.1"/>
    </source>
</evidence>
<proteinExistence type="predicted"/>
<gene>
    <name evidence="3" type="ORF">SAMN02744124_01358</name>
</gene>
<dbReference type="RefSeq" id="WP_085278649.1">
    <property type="nucleotide sequence ID" value="NZ_FXAE01000009.1"/>
</dbReference>
<feature type="compositionally biased region" description="Basic and acidic residues" evidence="1">
    <location>
        <begin position="1"/>
        <end position="14"/>
    </location>
</feature>
<dbReference type="CDD" id="cd07438">
    <property type="entry name" value="PHP_HisPPase_AMP"/>
    <property type="match status" value="1"/>
</dbReference>
<dbReference type="InterPro" id="IPR016195">
    <property type="entry name" value="Pol/histidinol_Pase-like"/>
</dbReference>
<comment type="caution">
    <text evidence="3">The sequence shown here is derived from an EMBL/GenBank/DDBJ whole genome shotgun (WGS) entry which is preliminary data.</text>
</comment>
<feature type="domain" description="Polymerase/histidinol phosphatase N-terminal" evidence="2">
    <location>
        <begin position="10"/>
        <end position="75"/>
    </location>
</feature>
<feature type="region of interest" description="Disordered" evidence="1">
    <location>
        <begin position="1"/>
        <end position="24"/>
    </location>
</feature>
<dbReference type="Gene3D" id="1.10.150.650">
    <property type="match status" value="1"/>
</dbReference>
<evidence type="ECO:0000259" key="2">
    <source>
        <dbReference type="SMART" id="SM00481"/>
    </source>
</evidence>
<evidence type="ECO:0000313" key="4">
    <source>
        <dbReference type="Proteomes" id="UP000192939"/>
    </source>
</evidence>
<accession>A0ABY1LV77</accession>
<dbReference type="InterPro" id="IPR052018">
    <property type="entry name" value="PHP_domain"/>
</dbReference>
<dbReference type="InterPro" id="IPR003141">
    <property type="entry name" value="Pol/His_phosphatase_N"/>
</dbReference>
<reference evidence="3 4" key="1">
    <citation type="submission" date="2017-04" db="EMBL/GenBank/DDBJ databases">
        <authorList>
            <person name="Varghese N."/>
            <person name="Submissions S."/>
        </authorList>
    </citation>
    <scope>NUCLEOTIDE SEQUENCE [LARGE SCALE GENOMIC DNA]</scope>
    <source>
        <strain evidence="3 4">J12</strain>
    </source>
</reference>
<dbReference type="SMART" id="SM00481">
    <property type="entry name" value="POLIIIAc"/>
    <property type="match status" value="1"/>
</dbReference>
<dbReference type="PANTHER" id="PTHR42924">
    <property type="entry name" value="EXONUCLEASE"/>
    <property type="match status" value="1"/>
</dbReference>